<comment type="subcellular location">
    <subcellularLocation>
        <location evidence="1">Nucleus</location>
    </subcellularLocation>
</comment>
<feature type="domain" description="Morc S5" evidence="13">
    <location>
        <begin position="369"/>
        <end position="470"/>
    </location>
</feature>
<dbReference type="PANTHER" id="PTHR23336">
    <property type="entry name" value="ZINC FINGER CW-TYPE COILED-COIL DOMAIN PROTEIN 3"/>
    <property type="match status" value="1"/>
</dbReference>
<dbReference type="GO" id="GO:0005634">
    <property type="term" value="C:nucleus"/>
    <property type="evidence" value="ECO:0007669"/>
    <property type="project" value="UniProtKB-SubCell"/>
</dbReference>
<dbReference type="InterPro" id="IPR036890">
    <property type="entry name" value="HATPase_C_sf"/>
</dbReference>
<dbReference type="InterPro" id="IPR045261">
    <property type="entry name" value="MORC_ATPase"/>
</dbReference>
<dbReference type="GO" id="GO:0031047">
    <property type="term" value="P:regulatory ncRNA-mediated gene silencing"/>
    <property type="evidence" value="ECO:0007669"/>
    <property type="project" value="UniProtKB-KW"/>
</dbReference>
<keyword evidence="5" id="KW-0227">DNA damage</keyword>
<evidence type="ECO:0000313" key="14">
    <source>
        <dbReference type="EMBL" id="KAJ9559638.1"/>
    </source>
</evidence>
<dbReference type="EMBL" id="JARYMX010000002">
    <property type="protein sequence ID" value="KAJ9559638.1"/>
    <property type="molecule type" value="Genomic_DNA"/>
</dbReference>
<keyword evidence="9" id="KW-0234">DNA repair</keyword>
<evidence type="ECO:0000256" key="8">
    <source>
        <dbReference type="ARBA" id="ARBA00023158"/>
    </source>
</evidence>
<accession>A0AA38TMC0</accession>
<evidence type="ECO:0000256" key="4">
    <source>
        <dbReference type="ARBA" id="ARBA00022759"/>
    </source>
</evidence>
<feature type="coiled-coil region" evidence="11">
    <location>
        <begin position="616"/>
        <end position="687"/>
    </location>
</feature>
<keyword evidence="7 11" id="KW-0175">Coiled coil</keyword>
<dbReference type="GO" id="GO:0016887">
    <property type="term" value="F:ATP hydrolysis activity"/>
    <property type="evidence" value="ECO:0007669"/>
    <property type="project" value="InterPro"/>
</dbReference>
<protein>
    <recommendedName>
        <fullName evidence="13">Morc S5 domain-containing protein</fullName>
    </recommendedName>
</protein>
<dbReference type="GO" id="GO:0004519">
    <property type="term" value="F:endonuclease activity"/>
    <property type="evidence" value="ECO:0007669"/>
    <property type="project" value="UniProtKB-KW"/>
</dbReference>
<keyword evidence="10" id="KW-0539">Nucleus</keyword>
<evidence type="ECO:0000256" key="3">
    <source>
        <dbReference type="ARBA" id="ARBA00022722"/>
    </source>
</evidence>
<evidence type="ECO:0000256" key="7">
    <source>
        <dbReference type="ARBA" id="ARBA00023054"/>
    </source>
</evidence>
<dbReference type="Proteomes" id="UP001172457">
    <property type="component" value="Chromosome 2"/>
</dbReference>
<dbReference type="GO" id="GO:0006281">
    <property type="term" value="P:DNA repair"/>
    <property type="evidence" value="ECO:0007669"/>
    <property type="project" value="UniProtKB-KW"/>
</dbReference>
<gene>
    <name evidence="14" type="ORF">OSB04_004798</name>
</gene>
<evidence type="ECO:0000256" key="5">
    <source>
        <dbReference type="ARBA" id="ARBA00022763"/>
    </source>
</evidence>
<dbReference type="AlphaFoldDB" id="A0AA38TMC0"/>
<keyword evidence="3" id="KW-0540">Nuclease</keyword>
<proteinExistence type="inferred from homology"/>
<evidence type="ECO:0000313" key="15">
    <source>
        <dbReference type="Proteomes" id="UP001172457"/>
    </source>
</evidence>
<keyword evidence="4" id="KW-0255">Endonuclease</keyword>
<dbReference type="PANTHER" id="PTHR23336:SF61">
    <property type="entry name" value="HISTIDINE KINASE_HSP90-LIKE ATPASE"/>
    <property type="match status" value="1"/>
</dbReference>
<keyword evidence="6" id="KW-0156">Chromatin regulator</keyword>
<name>A0AA38TMC0_9ASTR</name>
<feature type="region of interest" description="Disordered" evidence="12">
    <location>
        <begin position="515"/>
        <end position="545"/>
    </location>
</feature>
<dbReference type="GO" id="GO:0006325">
    <property type="term" value="P:chromatin organization"/>
    <property type="evidence" value="ECO:0007669"/>
    <property type="project" value="UniProtKB-KW"/>
</dbReference>
<evidence type="ECO:0000256" key="2">
    <source>
        <dbReference type="ARBA" id="ARBA00007845"/>
    </source>
</evidence>
<organism evidence="14 15">
    <name type="scientific">Centaurea solstitialis</name>
    <name type="common">yellow star-thistle</name>
    <dbReference type="NCBI Taxonomy" id="347529"/>
    <lineage>
        <taxon>Eukaryota</taxon>
        <taxon>Viridiplantae</taxon>
        <taxon>Streptophyta</taxon>
        <taxon>Embryophyta</taxon>
        <taxon>Tracheophyta</taxon>
        <taxon>Spermatophyta</taxon>
        <taxon>Magnoliopsida</taxon>
        <taxon>eudicotyledons</taxon>
        <taxon>Gunneridae</taxon>
        <taxon>Pentapetalae</taxon>
        <taxon>asterids</taxon>
        <taxon>campanulids</taxon>
        <taxon>Asterales</taxon>
        <taxon>Asteraceae</taxon>
        <taxon>Carduoideae</taxon>
        <taxon>Cardueae</taxon>
        <taxon>Centaureinae</taxon>
        <taxon>Centaurea</taxon>
    </lineage>
</organism>
<dbReference type="GO" id="GO:0031349">
    <property type="term" value="P:positive regulation of defense response"/>
    <property type="evidence" value="ECO:0007669"/>
    <property type="project" value="UniProtKB-ARBA"/>
</dbReference>
<keyword evidence="8" id="KW-0943">RNA-mediated gene silencing</keyword>
<comment type="similarity">
    <text evidence="2">Belongs to the MORC ATPase protein family.</text>
</comment>
<evidence type="ECO:0000256" key="12">
    <source>
        <dbReference type="SAM" id="MobiDB-lite"/>
    </source>
</evidence>
<comment type="caution">
    <text evidence="14">The sequence shown here is derived from an EMBL/GenBank/DDBJ whole genome shotgun (WGS) entry which is preliminary data.</text>
</comment>
<evidence type="ECO:0000256" key="1">
    <source>
        <dbReference type="ARBA" id="ARBA00004123"/>
    </source>
</evidence>
<sequence length="696" mass="78602">MAITYESETRKHVFRGLYTYGNLKLYHNCYTAEGAQHTVFSFTLTSSSITRARNCKMARRKQSRVDNGNLCSTSPACPVPFIRQFWKAGVYKDELTPKSKTQSIMHGSSYIHIHPQFLHSNATSHKWVFGGMLSFTHLYKGSVAELIDNAVDEIQHGATVVIIDKILNPRNGSPALRIQDDGRGMDPEAMRRCLSFGFSDKSSISSIGKYGNGFKTSSMRLGADVIVFSRNQTSRRTTRSIGLLSYTYLTRMGYDRVVVPMVHYEFNTVTKSFDLQSNSDESSDLNLSMMLKWSPYSTEKELLKQFEDLGPHGTKVIVYNLWLNEDGNMELDFESDPEDIRITRDAHGETKGSSRLAESEQHIANQLRYSLRAYLSVLYLKLPKTFAMVLRGKVVLYRNVATELKYTEFIKYKPQSVSSVEDSVITTIGFLKEAPNVNIHGFNIYHKNRLILPFCPVVSFSNNRGRGVVGKNNRCLLGSQFQGNELVSNNVHGSLDHHCGLIGYQFKRKDRPSATSFPNFVHHHGKEPPALSRKSPAGGFTSNTPKITTITSRAEFFSNPSTKPIEPSFPTGVQEEAANLKRKSTDQLPTFESNAQMEVDPKKGSDTPVLICDQEYSFAMDENKRLRSECNDYQKAHEQLTLRGKCLREHFVSLSICWQVTHLKMELEAAQAEYARMLGELQNLEKVNGETSVNLI</sequence>
<evidence type="ECO:0000256" key="9">
    <source>
        <dbReference type="ARBA" id="ARBA00023204"/>
    </source>
</evidence>
<keyword evidence="15" id="KW-1185">Reference proteome</keyword>
<dbReference type="InterPro" id="IPR041006">
    <property type="entry name" value="Morc_S5"/>
</dbReference>
<dbReference type="Gene3D" id="3.30.565.10">
    <property type="entry name" value="Histidine kinase-like ATPase, C-terminal domain"/>
    <property type="match status" value="1"/>
</dbReference>
<evidence type="ECO:0000256" key="11">
    <source>
        <dbReference type="SAM" id="Coils"/>
    </source>
</evidence>
<keyword evidence="4" id="KW-0378">Hydrolase</keyword>
<evidence type="ECO:0000256" key="10">
    <source>
        <dbReference type="ARBA" id="ARBA00023242"/>
    </source>
</evidence>
<dbReference type="Pfam" id="PF13589">
    <property type="entry name" value="HATPase_c_3"/>
    <property type="match status" value="1"/>
</dbReference>
<evidence type="ECO:0000256" key="6">
    <source>
        <dbReference type="ARBA" id="ARBA00022853"/>
    </source>
</evidence>
<reference evidence="14" key="1">
    <citation type="submission" date="2023-03" db="EMBL/GenBank/DDBJ databases">
        <title>Chromosome-scale reference genome and RAD-based genetic map of yellow starthistle (Centaurea solstitialis) reveal putative structural variation and QTLs associated with invader traits.</title>
        <authorList>
            <person name="Reatini B."/>
            <person name="Cang F.A."/>
            <person name="Jiang Q."/>
            <person name="Mckibben M.T.W."/>
            <person name="Barker M.S."/>
            <person name="Rieseberg L.H."/>
            <person name="Dlugosch K.M."/>
        </authorList>
    </citation>
    <scope>NUCLEOTIDE SEQUENCE</scope>
    <source>
        <strain evidence="14">CAN-66</strain>
        <tissue evidence="14">Leaf</tissue>
    </source>
</reference>
<dbReference type="Pfam" id="PF17942">
    <property type="entry name" value="Morc6_S5"/>
    <property type="match status" value="1"/>
</dbReference>
<evidence type="ECO:0000259" key="13">
    <source>
        <dbReference type="Pfam" id="PF17942"/>
    </source>
</evidence>
<dbReference type="SUPFAM" id="SSF55874">
    <property type="entry name" value="ATPase domain of HSP90 chaperone/DNA topoisomerase II/histidine kinase"/>
    <property type="match status" value="1"/>
</dbReference>